<proteinExistence type="predicted"/>
<dbReference type="AlphaFoldDB" id="A0A0A2GB94"/>
<comment type="caution">
    <text evidence="1">The sequence shown here is derived from an EMBL/GenBank/DDBJ whole genome shotgun (WGS) entry which is preliminary data.</text>
</comment>
<dbReference type="EMBL" id="JQZW01000009">
    <property type="protein sequence ID" value="KGN97719.1"/>
    <property type="molecule type" value="Genomic_DNA"/>
</dbReference>
<evidence type="ECO:0000313" key="1">
    <source>
        <dbReference type="EMBL" id="KGN97719.1"/>
    </source>
</evidence>
<organism evidence="1 2">
    <name type="scientific">Porphyromonas gingivicanis</name>
    <dbReference type="NCBI Taxonomy" id="266762"/>
    <lineage>
        <taxon>Bacteria</taxon>
        <taxon>Pseudomonadati</taxon>
        <taxon>Bacteroidota</taxon>
        <taxon>Bacteroidia</taxon>
        <taxon>Bacteroidales</taxon>
        <taxon>Porphyromonadaceae</taxon>
        <taxon>Porphyromonas</taxon>
    </lineage>
</organism>
<keyword evidence="2" id="KW-1185">Reference proteome</keyword>
<accession>A0A0A2GB94</accession>
<evidence type="ECO:0000313" key="2">
    <source>
        <dbReference type="Proteomes" id="UP000030134"/>
    </source>
</evidence>
<gene>
    <name evidence="1" type="ORF">HQ36_05455</name>
</gene>
<reference evidence="1 2" key="1">
    <citation type="submission" date="2014-08" db="EMBL/GenBank/DDBJ databases">
        <title>Porphyromonas gingivicanis strain:COT-022_OH1391 Genome sequencing.</title>
        <authorList>
            <person name="Wallis C."/>
            <person name="Deusch O."/>
            <person name="O'Flynn C."/>
            <person name="Davis I."/>
            <person name="Jospin G."/>
            <person name="Darling A.E."/>
            <person name="Coil D.A."/>
            <person name="Alexiev A."/>
            <person name="Horsfall A."/>
            <person name="Kirkwood N."/>
            <person name="Harris S."/>
            <person name="Eisen J.A."/>
        </authorList>
    </citation>
    <scope>NUCLEOTIDE SEQUENCE [LARGE SCALE GENOMIC DNA]</scope>
    <source>
        <strain evidence="2">COT-022 OH1391</strain>
    </source>
</reference>
<name>A0A0A2GB94_9PORP</name>
<sequence length="112" mass="12879">MCVTLRKARKIISWQGAYFSRNCQVCYTHFSFTDSCTKHNVTAIQTLTLILRGANLSEDIFSICVALTTGKYTFEVLKQVFIEALQKKGKEDRSLPSRNPFPFHKKLILLIF</sequence>
<dbReference type="Proteomes" id="UP000030134">
    <property type="component" value="Unassembled WGS sequence"/>
</dbReference>
<protein>
    <submittedName>
        <fullName evidence="1">Uncharacterized protein</fullName>
    </submittedName>
</protein>